<protein>
    <recommendedName>
        <fullName evidence="2">C2H2-type domain-containing protein</fullName>
    </recommendedName>
</protein>
<dbReference type="AlphaFoldDB" id="A0A2G5HQE7"/>
<evidence type="ECO:0000313" key="3">
    <source>
        <dbReference type="EMBL" id="PIA94750.1"/>
    </source>
</evidence>
<organism evidence="3 4">
    <name type="scientific">Cercospora beticola</name>
    <name type="common">Sugarbeet leaf spot fungus</name>
    <dbReference type="NCBI Taxonomy" id="122368"/>
    <lineage>
        <taxon>Eukaryota</taxon>
        <taxon>Fungi</taxon>
        <taxon>Dikarya</taxon>
        <taxon>Ascomycota</taxon>
        <taxon>Pezizomycotina</taxon>
        <taxon>Dothideomycetes</taxon>
        <taxon>Dothideomycetidae</taxon>
        <taxon>Mycosphaerellales</taxon>
        <taxon>Mycosphaerellaceae</taxon>
        <taxon>Cercospora</taxon>
    </lineage>
</organism>
<dbReference type="GO" id="GO:0008270">
    <property type="term" value="F:zinc ion binding"/>
    <property type="evidence" value="ECO:0007669"/>
    <property type="project" value="UniProtKB-KW"/>
</dbReference>
<reference evidence="3 4" key="1">
    <citation type="submission" date="2015-10" db="EMBL/GenBank/DDBJ databases">
        <title>The cercosporin biosynthetic gene cluster was horizontally transferred to several fungal lineages and shown to be expanded in Cercospora beticola based on microsynteny with recipient genomes.</title>
        <authorList>
            <person name="De Jonge R."/>
            <person name="Ebert M.K."/>
            <person name="Suttle J.C."/>
            <person name="Jurick Ii W.M."/>
            <person name="Secor G.A."/>
            <person name="Thomma B.P."/>
            <person name="Van De Peer Y."/>
            <person name="Bolton M.D."/>
        </authorList>
    </citation>
    <scope>NUCLEOTIDE SEQUENCE [LARGE SCALE GENOMIC DNA]</scope>
    <source>
        <strain evidence="3 4">09-40</strain>
    </source>
</reference>
<sequence length="363" mass="41030">MSTLYSTSALARHSIPFDFDPRDSGNVLVGYNAFALTGIPNVKDPAGRDQGGAPAILEFHSEPARTGNRISCPEPGCSSTFGKRKSLYRHRRTVHHNGRHTCKSCREDFKRRDILDRHVREQHQETTDTLECVLCGKELRPRSYPLHRNTNACYNAAGISPADVLAAPVEVVRLGVELLVKFRPWGQNHHYLDWHPVPNAHIEMTNEVRELERLLHRQLIIALNSEFVEKDSSFVDALSIINVFTCQTRGWEASMVHCKALVFLAMHQIMALGKEITSFKEPSKGAVEVLRTVLLSNVPEHYVAICEDFLVRLLRMMRSAACVTGFLCFGHPKAPIIESADVWYNRWKTEICAVAYPTRKVTC</sequence>
<dbReference type="OrthoDB" id="3650127at2759"/>
<dbReference type="EMBL" id="LKMD01000104">
    <property type="protein sequence ID" value="PIA94750.1"/>
    <property type="molecule type" value="Genomic_DNA"/>
</dbReference>
<keyword evidence="1" id="KW-0863">Zinc-finger</keyword>
<feature type="domain" description="C2H2-type" evidence="2">
    <location>
        <begin position="70"/>
        <end position="100"/>
    </location>
</feature>
<dbReference type="PROSITE" id="PS00028">
    <property type="entry name" value="ZINC_FINGER_C2H2_1"/>
    <property type="match status" value="2"/>
</dbReference>
<keyword evidence="1" id="KW-0479">Metal-binding</keyword>
<dbReference type="SMART" id="SM00355">
    <property type="entry name" value="ZnF_C2H2"/>
    <property type="match status" value="2"/>
</dbReference>
<feature type="domain" description="C2H2-type" evidence="2">
    <location>
        <begin position="100"/>
        <end position="128"/>
    </location>
</feature>
<evidence type="ECO:0000259" key="2">
    <source>
        <dbReference type="PROSITE" id="PS50157"/>
    </source>
</evidence>
<keyword evidence="1" id="KW-0862">Zinc</keyword>
<dbReference type="PROSITE" id="PS50157">
    <property type="entry name" value="ZINC_FINGER_C2H2_2"/>
    <property type="match status" value="2"/>
</dbReference>
<name>A0A2G5HQE7_CERBT</name>
<dbReference type="Proteomes" id="UP000230605">
    <property type="component" value="Chromosome 6"/>
</dbReference>
<dbReference type="InterPro" id="IPR013087">
    <property type="entry name" value="Znf_C2H2_type"/>
</dbReference>
<proteinExistence type="predicted"/>
<dbReference type="Gene3D" id="3.30.160.60">
    <property type="entry name" value="Classic Zinc Finger"/>
    <property type="match status" value="1"/>
</dbReference>
<evidence type="ECO:0000256" key="1">
    <source>
        <dbReference type="PROSITE-ProRule" id="PRU00042"/>
    </source>
</evidence>
<evidence type="ECO:0000313" key="4">
    <source>
        <dbReference type="Proteomes" id="UP000230605"/>
    </source>
</evidence>
<comment type="caution">
    <text evidence="3">The sequence shown here is derived from an EMBL/GenBank/DDBJ whole genome shotgun (WGS) entry which is preliminary data.</text>
</comment>
<gene>
    <name evidence="3" type="ORF">CB0940_08017</name>
</gene>
<accession>A0A2G5HQE7</accession>